<sequence>MKTKILIAALAWAGLASAAHAASIDFSGYMRAGTGINARGGTQVCFGLAGADTKWRLGNECDYVIEPNLSAKLASFEGSDWHVHFMPSVYRAWGQTEAGTDELTARFGQVYAYGTNIAGLANGKVWAGRRFYNRLQTGINDQFLEINDGDGAGIEDMDVGIGKLSIGFMMNGRGPANDNRYALPIRLTGLQTTPSGDLSIYVTPSGQLKSRDQTTGVDPADQDNGLAVGLYQRLNGVMGGNWLFGFRHDKQGELKNTRGIVQFGGKITAGTNLDVVGEYRVRKDAADAGNKWFALGARTDTHISGPFRVLLEVGHDQVKPDDGSGTRHMTKFTLAGAVSAGNEAWSRPTIRLFVTHAIWNEAARNTLTDRLQQVYGDKKAGTSIGIQAETWW</sequence>
<proteinExistence type="inferred from homology"/>
<evidence type="ECO:0000256" key="3">
    <source>
        <dbReference type="ARBA" id="ARBA00022448"/>
    </source>
</evidence>
<dbReference type="GO" id="GO:0015774">
    <property type="term" value="P:polysaccharide transport"/>
    <property type="evidence" value="ECO:0007669"/>
    <property type="project" value="TreeGrafter"/>
</dbReference>
<evidence type="ECO:0000256" key="1">
    <source>
        <dbReference type="ARBA" id="ARBA00004571"/>
    </source>
</evidence>
<evidence type="ECO:0000313" key="12">
    <source>
        <dbReference type="Proteomes" id="UP000238605"/>
    </source>
</evidence>
<evidence type="ECO:0000256" key="6">
    <source>
        <dbReference type="ARBA" id="ARBA00023065"/>
    </source>
</evidence>
<evidence type="ECO:0000256" key="8">
    <source>
        <dbReference type="ARBA" id="ARBA00023136"/>
    </source>
</evidence>
<keyword evidence="4" id="KW-1134">Transmembrane beta strand</keyword>
<dbReference type="GO" id="GO:0015288">
    <property type="term" value="F:porin activity"/>
    <property type="evidence" value="ECO:0007669"/>
    <property type="project" value="UniProtKB-KW"/>
</dbReference>
<dbReference type="AlphaFoldDB" id="A0A2S5SQJ3"/>
<dbReference type="PANTHER" id="PTHR38762:SF1">
    <property type="entry name" value="CRYPTIC OUTER MEMBRANE PORIN BGLH-RELATED"/>
    <property type="match status" value="1"/>
</dbReference>
<dbReference type="GO" id="GO:0015144">
    <property type="term" value="F:carbohydrate transmembrane transporter activity"/>
    <property type="evidence" value="ECO:0007669"/>
    <property type="project" value="TreeGrafter"/>
</dbReference>
<keyword evidence="6" id="KW-0406">Ion transport</keyword>
<evidence type="ECO:0000256" key="10">
    <source>
        <dbReference type="SAM" id="SignalP"/>
    </source>
</evidence>
<dbReference type="GO" id="GO:0006811">
    <property type="term" value="P:monoatomic ion transport"/>
    <property type="evidence" value="ECO:0007669"/>
    <property type="project" value="UniProtKB-KW"/>
</dbReference>
<evidence type="ECO:0000256" key="9">
    <source>
        <dbReference type="ARBA" id="ARBA00023237"/>
    </source>
</evidence>
<dbReference type="SUPFAM" id="SSF56935">
    <property type="entry name" value="Porins"/>
    <property type="match status" value="1"/>
</dbReference>
<dbReference type="RefSeq" id="WP_104303906.1">
    <property type="nucleotide sequence ID" value="NZ_PSNX01000019.1"/>
</dbReference>
<evidence type="ECO:0008006" key="13">
    <source>
        <dbReference type="Google" id="ProtNLM"/>
    </source>
</evidence>
<keyword evidence="3" id="KW-0813">Transport</keyword>
<dbReference type="PANTHER" id="PTHR38762">
    <property type="entry name" value="CRYPTIC OUTER MEMBRANE PORIN BGLH-RELATED"/>
    <property type="match status" value="1"/>
</dbReference>
<keyword evidence="12" id="KW-1185">Reference proteome</keyword>
<dbReference type="EMBL" id="PSNX01000019">
    <property type="protein sequence ID" value="PPE64976.1"/>
    <property type="molecule type" value="Genomic_DNA"/>
</dbReference>
<dbReference type="InterPro" id="IPR050286">
    <property type="entry name" value="G_neg_Bact_CarbUptk_Porin"/>
</dbReference>
<dbReference type="Pfam" id="PF02264">
    <property type="entry name" value="LamB"/>
    <property type="match status" value="1"/>
</dbReference>
<name>A0A2S5SQJ3_9BURK</name>
<organism evidence="11 12">
    <name type="scientific">Caldimonas caldifontis</name>
    <dbReference type="NCBI Taxonomy" id="1452508"/>
    <lineage>
        <taxon>Bacteria</taxon>
        <taxon>Pseudomonadati</taxon>
        <taxon>Pseudomonadota</taxon>
        <taxon>Betaproteobacteria</taxon>
        <taxon>Burkholderiales</taxon>
        <taxon>Sphaerotilaceae</taxon>
        <taxon>Caldimonas</taxon>
    </lineage>
</organism>
<dbReference type="InterPro" id="IPR036998">
    <property type="entry name" value="Porin_LamB_sf"/>
</dbReference>
<keyword evidence="9" id="KW-0998">Cell outer membrane</keyword>
<protein>
    <recommendedName>
        <fullName evidence="13">Maltoporin</fullName>
    </recommendedName>
</protein>
<reference evidence="11 12" key="1">
    <citation type="submission" date="2018-02" db="EMBL/GenBank/DDBJ databases">
        <title>Reclassifiation of [Polyangium] brachysporum DSM 7029 as Guopingzhaonella breviflexa gen. nov., sp. nov., a member of the family Comamonadaceae.</title>
        <authorList>
            <person name="Tang B."/>
        </authorList>
    </citation>
    <scope>NUCLEOTIDE SEQUENCE [LARGE SCALE GENOMIC DNA]</scope>
    <source>
        <strain evidence="11 12">BCRC 80649</strain>
    </source>
</reference>
<keyword evidence="10" id="KW-0732">Signal</keyword>
<dbReference type="OrthoDB" id="106611at2"/>
<accession>A0A2S5SQJ3</accession>
<keyword evidence="8" id="KW-0472">Membrane</keyword>
<evidence type="ECO:0000256" key="4">
    <source>
        <dbReference type="ARBA" id="ARBA00022452"/>
    </source>
</evidence>
<dbReference type="InterPro" id="IPR003192">
    <property type="entry name" value="Porin_LamB"/>
</dbReference>
<comment type="similarity">
    <text evidence="2">Belongs to the porin LamB (TC 1.B.3) family.</text>
</comment>
<keyword evidence="7" id="KW-0626">Porin</keyword>
<comment type="subcellular location">
    <subcellularLocation>
        <location evidence="1">Cell outer membrane</location>
        <topology evidence="1">Multi-pass membrane protein</topology>
    </subcellularLocation>
</comment>
<keyword evidence="5" id="KW-0812">Transmembrane</keyword>
<evidence type="ECO:0000256" key="2">
    <source>
        <dbReference type="ARBA" id="ARBA00007055"/>
    </source>
</evidence>
<comment type="caution">
    <text evidence="11">The sequence shown here is derived from an EMBL/GenBank/DDBJ whole genome shotgun (WGS) entry which is preliminary data.</text>
</comment>
<dbReference type="Gene3D" id="2.40.170.10">
    <property type="entry name" value="Porin, LamB type"/>
    <property type="match status" value="1"/>
</dbReference>
<dbReference type="GO" id="GO:0009279">
    <property type="term" value="C:cell outer membrane"/>
    <property type="evidence" value="ECO:0007669"/>
    <property type="project" value="UniProtKB-SubCell"/>
</dbReference>
<evidence type="ECO:0000256" key="5">
    <source>
        <dbReference type="ARBA" id="ARBA00022692"/>
    </source>
</evidence>
<dbReference type="Proteomes" id="UP000238605">
    <property type="component" value="Unassembled WGS sequence"/>
</dbReference>
<feature type="signal peptide" evidence="10">
    <location>
        <begin position="1"/>
        <end position="21"/>
    </location>
</feature>
<evidence type="ECO:0000256" key="7">
    <source>
        <dbReference type="ARBA" id="ARBA00023114"/>
    </source>
</evidence>
<dbReference type="GO" id="GO:0046930">
    <property type="term" value="C:pore complex"/>
    <property type="evidence" value="ECO:0007669"/>
    <property type="project" value="UniProtKB-KW"/>
</dbReference>
<gene>
    <name evidence="11" type="ORF">C1704_16855</name>
</gene>
<evidence type="ECO:0000313" key="11">
    <source>
        <dbReference type="EMBL" id="PPE64976.1"/>
    </source>
</evidence>
<feature type="chain" id="PRO_5015753204" description="Maltoporin" evidence="10">
    <location>
        <begin position="22"/>
        <end position="392"/>
    </location>
</feature>